<keyword evidence="2" id="KW-0812">Transmembrane</keyword>
<evidence type="ECO:0000256" key="2">
    <source>
        <dbReference type="SAM" id="Phobius"/>
    </source>
</evidence>
<keyword evidence="2" id="KW-1133">Transmembrane helix</keyword>
<reference evidence="4 5" key="1">
    <citation type="submission" date="2018-01" db="EMBL/GenBank/DDBJ databases">
        <title>The whole genome sequencing and assembly of Halobacillus litoralis ERB031 strain.</title>
        <authorList>
            <person name="Lee S.-J."/>
            <person name="Park M.-K."/>
            <person name="Kim J.-Y."/>
            <person name="Lee Y.-J."/>
            <person name="Yi H."/>
            <person name="Bahn Y.-S."/>
            <person name="Kim J.F."/>
            <person name="Lee D.-W."/>
        </authorList>
    </citation>
    <scope>NUCLEOTIDE SEQUENCE [LARGE SCALE GENOMIC DNA]</scope>
    <source>
        <strain evidence="4 5">ERB 031</strain>
    </source>
</reference>
<feature type="domain" description="DUF1510" evidence="3">
    <location>
        <begin position="146"/>
        <end position="239"/>
    </location>
</feature>
<feature type="compositionally biased region" description="Basic and acidic residues" evidence="1">
    <location>
        <begin position="109"/>
        <end position="137"/>
    </location>
</feature>
<feature type="region of interest" description="Disordered" evidence="1">
    <location>
        <begin position="61"/>
        <end position="137"/>
    </location>
</feature>
<evidence type="ECO:0000313" key="5">
    <source>
        <dbReference type="Proteomes" id="UP000287756"/>
    </source>
</evidence>
<feature type="compositionally biased region" description="Acidic residues" evidence="1">
    <location>
        <begin position="77"/>
        <end position="108"/>
    </location>
</feature>
<proteinExistence type="predicted"/>
<dbReference type="EMBL" id="CP026118">
    <property type="protein sequence ID" value="QAS54109.1"/>
    <property type="molecule type" value="Genomic_DNA"/>
</dbReference>
<organism evidence="4 5">
    <name type="scientific">Halobacillus litoralis</name>
    <dbReference type="NCBI Taxonomy" id="45668"/>
    <lineage>
        <taxon>Bacteria</taxon>
        <taxon>Bacillati</taxon>
        <taxon>Bacillota</taxon>
        <taxon>Bacilli</taxon>
        <taxon>Bacillales</taxon>
        <taxon>Bacillaceae</taxon>
        <taxon>Halobacillus</taxon>
    </lineage>
</organism>
<dbReference type="Pfam" id="PF07423">
    <property type="entry name" value="DUF1510"/>
    <property type="match status" value="1"/>
</dbReference>
<evidence type="ECO:0000313" key="4">
    <source>
        <dbReference type="EMBL" id="QAS54109.1"/>
    </source>
</evidence>
<name>A0A410MH85_9BACI</name>
<protein>
    <recommendedName>
        <fullName evidence="3">DUF1510 domain-containing protein</fullName>
    </recommendedName>
</protein>
<evidence type="ECO:0000259" key="3">
    <source>
        <dbReference type="Pfam" id="PF07423"/>
    </source>
</evidence>
<gene>
    <name evidence="4" type="ORF">HLI_18775</name>
</gene>
<dbReference type="KEGG" id="hli:HLI_18775"/>
<evidence type="ECO:0000256" key="1">
    <source>
        <dbReference type="SAM" id="MobiDB-lite"/>
    </source>
</evidence>
<sequence>MYNILRVKRRRIEMNEKHTSKSRANRFEKKRRSTKWLTWLIPAGSVLAVLFISVLIFGGDDQKGQAQKSEETPSVESETEEDQNNQDAGEEETQSSDSADENKEEQEEPSDKQKVSLEGFEELKPIEDEEGLKIEKSEDPNVERVVTKDWSVVATEQELSGEHRITYEEGSKDYQELLQAVRNAVGLSEDNIIYWWVGNGGGPNKAVATVSDKNETGYLRVHVEWVDGQGYKPVKLEVLKEKEVNR</sequence>
<feature type="transmembrane region" description="Helical" evidence="2">
    <location>
        <begin position="36"/>
        <end position="58"/>
    </location>
</feature>
<keyword evidence="2" id="KW-0472">Membrane</keyword>
<dbReference type="AlphaFoldDB" id="A0A410MH85"/>
<dbReference type="OrthoDB" id="2168558at2"/>
<dbReference type="InterPro" id="IPR009988">
    <property type="entry name" value="DUF1510"/>
</dbReference>
<accession>A0A410MH85</accession>
<feature type="compositionally biased region" description="Basic and acidic residues" evidence="1">
    <location>
        <begin position="61"/>
        <end position="71"/>
    </location>
</feature>
<dbReference type="Proteomes" id="UP000287756">
    <property type="component" value="Chromosome"/>
</dbReference>